<keyword evidence="3" id="KW-0732">Signal</keyword>
<dbReference type="RefSeq" id="WP_332292291.1">
    <property type="nucleotide sequence ID" value="NZ_JAZIBG010000048.1"/>
</dbReference>
<organism evidence="6 7">
    <name type="scientific">Aquincola agrisoli</name>
    <dbReference type="NCBI Taxonomy" id="3119538"/>
    <lineage>
        <taxon>Bacteria</taxon>
        <taxon>Pseudomonadati</taxon>
        <taxon>Pseudomonadota</taxon>
        <taxon>Betaproteobacteria</taxon>
        <taxon>Burkholderiales</taxon>
        <taxon>Sphaerotilaceae</taxon>
        <taxon>Aquincola</taxon>
    </lineage>
</organism>
<sequence>MKPITRRSFNSLAGGAVATLAAPAVWAQKEPIRIGVLLPMSGPLATLGNDVYRGFQLAQEWANAEGGVFGRPVEFAIADVPSSTEAVSQCNRLISRDRVKVIVGSYASSISLPASQVAERNKVLYLEQGAVADDITKRGFKYLFRMIYPATELGAGAARFATDVAIPGCGLDLAGAKVALLTEDSANGTAIAEGAKAWLAQKKVQIVDATSYSYKTTDMSSFVQRYKSLQPDILIACQYTPDCILFARQSREAGLNFKAVIGNGGGHNVGDYADALLDDVNGVFNAGTSVNINPAGLTPEAAALFKRFHEQHPKRFEGRLPSAHTGMGFTAMNLLLKRLLPAAGEMDVEKIRQAALALDLPAGSTIVGWGVKFDPKTQSNTRAFPTYDQWRARKIVTIAPEPFGLAKPVAMPLPAWGQRGNI</sequence>
<keyword evidence="2" id="KW-0813">Transport</keyword>
<feature type="domain" description="Leucine-binding protein" evidence="5">
    <location>
        <begin position="31"/>
        <end position="362"/>
    </location>
</feature>
<dbReference type="CDD" id="cd06340">
    <property type="entry name" value="PBP1_ABC_ligand_binding-like"/>
    <property type="match status" value="1"/>
</dbReference>
<dbReference type="Proteomes" id="UP001336250">
    <property type="component" value="Unassembled WGS sequence"/>
</dbReference>
<dbReference type="InterPro" id="IPR051010">
    <property type="entry name" value="BCAA_transport"/>
</dbReference>
<dbReference type="PRINTS" id="PR00337">
    <property type="entry name" value="LEUILEVALBP"/>
</dbReference>
<dbReference type="SUPFAM" id="SSF53822">
    <property type="entry name" value="Periplasmic binding protein-like I"/>
    <property type="match status" value="1"/>
</dbReference>
<evidence type="ECO:0000259" key="5">
    <source>
        <dbReference type="Pfam" id="PF13458"/>
    </source>
</evidence>
<dbReference type="Gene3D" id="3.40.50.2300">
    <property type="match status" value="2"/>
</dbReference>
<dbReference type="GO" id="GO:0006865">
    <property type="term" value="P:amino acid transport"/>
    <property type="evidence" value="ECO:0007669"/>
    <property type="project" value="UniProtKB-KW"/>
</dbReference>
<dbReference type="EMBL" id="JAZIBG010000048">
    <property type="protein sequence ID" value="MEF7616725.1"/>
    <property type="molecule type" value="Genomic_DNA"/>
</dbReference>
<comment type="similarity">
    <text evidence="1">Belongs to the leucine-binding protein family.</text>
</comment>
<evidence type="ECO:0000313" key="7">
    <source>
        <dbReference type="Proteomes" id="UP001336250"/>
    </source>
</evidence>
<evidence type="ECO:0000256" key="4">
    <source>
        <dbReference type="ARBA" id="ARBA00022970"/>
    </source>
</evidence>
<dbReference type="AlphaFoldDB" id="A0AAW9QHJ6"/>
<dbReference type="PANTHER" id="PTHR30483">
    <property type="entry name" value="LEUCINE-SPECIFIC-BINDING PROTEIN"/>
    <property type="match status" value="1"/>
</dbReference>
<evidence type="ECO:0000256" key="2">
    <source>
        <dbReference type="ARBA" id="ARBA00022448"/>
    </source>
</evidence>
<gene>
    <name evidence="6" type="ORF">V4F39_22615</name>
</gene>
<keyword evidence="4" id="KW-0029">Amino-acid transport</keyword>
<dbReference type="InterPro" id="IPR028082">
    <property type="entry name" value="Peripla_BP_I"/>
</dbReference>
<evidence type="ECO:0000313" key="6">
    <source>
        <dbReference type="EMBL" id="MEF7616725.1"/>
    </source>
</evidence>
<reference evidence="6 7" key="1">
    <citation type="submission" date="2024-02" db="EMBL/GenBank/DDBJ databases">
        <title>Genome sequence of Aquincola sp. MAHUQ-54.</title>
        <authorList>
            <person name="Huq M.A."/>
        </authorList>
    </citation>
    <scope>NUCLEOTIDE SEQUENCE [LARGE SCALE GENOMIC DNA]</scope>
    <source>
        <strain evidence="6 7">MAHUQ-54</strain>
    </source>
</reference>
<evidence type="ECO:0000256" key="3">
    <source>
        <dbReference type="ARBA" id="ARBA00022729"/>
    </source>
</evidence>
<evidence type="ECO:0000256" key="1">
    <source>
        <dbReference type="ARBA" id="ARBA00010062"/>
    </source>
</evidence>
<protein>
    <submittedName>
        <fullName evidence="6">ABC transporter substrate-binding protein</fullName>
    </submittedName>
</protein>
<dbReference type="InterPro" id="IPR000709">
    <property type="entry name" value="Leu_Ile_Val-bd"/>
</dbReference>
<comment type="caution">
    <text evidence="6">The sequence shown here is derived from an EMBL/GenBank/DDBJ whole genome shotgun (WGS) entry which is preliminary data.</text>
</comment>
<accession>A0AAW9QHJ6</accession>
<dbReference type="InterPro" id="IPR006311">
    <property type="entry name" value="TAT_signal"/>
</dbReference>
<dbReference type="PROSITE" id="PS51318">
    <property type="entry name" value="TAT"/>
    <property type="match status" value="1"/>
</dbReference>
<dbReference type="PANTHER" id="PTHR30483:SF37">
    <property type="entry name" value="ABC TRANSPORTER SUBSTRATE-BINDING PROTEIN"/>
    <property type="match status" value="1"/>
</dbReference>
<name>A0AAW9QHJ6_9BURK</name>
<keyword evidence="7" id="KW-1185">Reference proteome</keyword>
<dbReference type="Pfam" id="PF13458">
    <property type="entry name" value="Peripla_BP_6"/>
    <property type="match status" value="1"/>
</dbReference>
<dbReference type="InterPro" id="IPR028081">
    <property type="entry name" value="Leu-bd"/>
</dbReference>
<proteinExistence type="inferred from homology"/>